<gene>
    <name evidence="12" type="ORF">V1264_007812</name>
</gene>
<dbReference type="InterPro" id="IPR009454">
    <property type="entry name" value="Lipid_transpt_open_b-sht"/>
</dbReference>
<dbReference type="GO" id="GO:0005319">
    <property type="term" value="F:lipid transporter activity"/>
    <property type="evidence" value="ECO:0007669"/>
    <property type="project" value="InterPro"/>
</dbReference>
<dbReference type="SUPFAM" id="SSF48431">
    <property type="entry name" value="Lipovitellin-phosvitin complex, superhelical domain"/>
    <property type="match status" value="1"/>
</dbReference>
<evidence type="ECO:0000256" key="1">
    <source>
        <dbReference type="ARBA" id="ARBA00004613"/>
    </source>
</evidence>
<dbReference type="GO" id="GO:0045735">
    <property type="term" value="F:nutrient reservoir activity"/>
    <property type="evidence" value="ECO:0007669"/>
    <property type="project" value="UniProtKB-KW"/>
</dbReference>
<evidence type="ECO:0000256" key="9">
    <source>
        <dbReference type="PROSITE-ProRule" id="PRU00557"/>
    </source>
</evidence>
<dbReference type="Gene3D" id="2.20.50.20">
    <property type="entry name" value="Lipovitellin. Chain A, domain 3"/>
    <property type="match status" value="1"/>
</dbReference>
<dbReference type="InterPro" id="IPR011030">
    <property type="entry name" value="Lipovitellin_superhlx_dom"/>
</dbReference>
<keyword evidence="2" id="KW-0813">Transport</keyword>
<dbReference type="EMBL" id="JBAMIC010000019">
    <property type="protein sequence ID" value="KAK7094148.1"/>
    <property type="molecule type" value="Genomic_DNA"/>
</dbReference>
<keyword evidence="5" id="KW-0758">Storage protein</keyword>
<dbReference type="GO" id="GO:0005576">
    <property type="term" value="C:extracellular region"/>
    <property type="evidence" value="ECO:0007669"/>
    <property type="project" value="UniProtKB-SubCell"/>
</dbReference>
<evidence type="ECO:0000259" key="11">
    <source>
        <dbReference type="PROSITE" id="PS51211"/>
    </source>
</evidence>
<dbReference type="Gene3D" id="2.20.80.10">
    <property type="entry name" value="Lipovitellin-phosvitin complex, chain A, domain 4"/>
    <property type="match status" value="1"/>
</dbReference>
<organism evidence="12 13">
    <name type="scientific">Littorina saxatilis</name>
    <dbReference type="NCBI Taxonomy" id="31220"/>
    <lineage>
        <taxon>Eukaryota</taxon>
        <taxon>Metazoa</taxon>
        <taxon>Spiralia</taxon>
        <taxon>Lophotrochozoa</taxon>
        <taxon>Mollusca</taxon>
        <taxon>Gastropoda</taxon>
        <taxon>Caenogastropoda</taxon>
        <taxon>Littorinimorpha</taxon>
        <taxon>Littorinoidea</taxon>
        <taxon>Littorinidae</taxon>
        <taxon>Littorina</taxon>
    </lineage>
</organism>
<keyword evidence="13" id="KW-1185">Reference proteome</keyword>
<keyword evidence="7" id="KW-1015">Disulfide bond</keyword>
<dbReference type="Pfam" id="PF06448">
    <property type="entry name" value="DUF1081"/>
    <property type="match status" value="1"/>
</dbReference>
<dbReference type="InterPro" id="IPR001747">
    <property type="entry name" value="Vitellogenin_N"/>
</dbReference>
<feature type="chain" id="PRO_5042810423" description="Vitellogenin domain-containing protein" evidence="10">
    <location>
        <begin position="19"/>
        <end position="4359"/>
    </location>
</feature>
<evidence type="ECO:0000256" key="4">
    <source>
        <dbReference type="ARBA" id="ARBA00022729"/>
    </source>
</evidence>
<dbReference type="PROSITE" id="PS51211">
    <property type="entry name" value="VITELLOGENIN"/>
    <property type="match status" value="1"/>
</dbReference>
<reference evidence="12 13" key="1">
    <citation type="submission" date="2024-02" db="EMBL/GenBank/DDBJ databases">
        <title>Chromosome-scale genome assembly of the rough periwinkle Littorina saxatilis.</title>
        <authorList>
            <person name="De Jode A."/>
            <person name="Faria R."/>
            <person name="Formenti G."/>
            <person name="Sims Y."/>
            <person name="Smith T.P."/>
            <person name="Tracey A."/>
            <person name="Wood J.M.D."/>
            <person name="Zagrodzka Z.B."/>
            <person name="Johannesson K."/>
            <person name="Butlin R.K."/>
            <person name="Leder E.H."/>
        </authorList>
    </citation>
    <scope>NUCLEOTIDE SEQUENCE [LARGE SCALE GENOMIC DNA]</scope>
    <source>
        <strain evidence="12">Snail1</strain>
        <tissue evidence="12">Muscle</tissue>
    </source>
</reference>
<dbReference type="Pfam" id="PF01347">
    <property type="entry name" value="Vitellogenin_N"/>
    <property type="match status" value="1"/>
</dbReference>
<evidence type="ECO:0000313" key="13">
    <source>
        <dbReference type="Proteomes" id="UP001374579"/>
    </source>
</evidence>
<evidence type="ECO:0000256" key="7">
    <source>
        <dbReference type="ARBA" id="ARBA00023157"/>
    </source>
</evidence>
<feature type="signal peptide" evidence="10">
    <location>
        <begin position="1"/>
        <end position="18"/>
    </location>
</feature>
<dbReference type="InterPro" id="IPR015819">
    <property type="entry name" value="Lipid_transp_b-sht_shell"/>
</dbReference>
<dbReference type="SUPFAM" id="SSF56968">
    <property type="entry name" value="Lipovitellin-phosvitin complex, beta-sheet shell regions"/>
    <property type="match status" value="2"/>
</dbReference>
<dbReference type="InterPro" id="IPR050733">
    <property type="entry name" value="Vitellogenin/Apolipophorin"/>
</dbReference>
<evidence type="ECO:0000256" key="2">
    <source>
        <dbReference type="ARBA" id="ARBA00022448"/>
    </source>
</evidence>
<comment type="subcellular location">
    <subcellularLocation>
        <location evidence="1">Secreted</location>
    </subcellularLocation>
</comment>
<dbReference type="InterPro" id="IPR015817">
    <property type="entry name" value="Vitellinogen_open_b-sht_sub1"/>
</dbReference>
<dbReference type="PANTHER" id="PTHR23345:SF15">
    <property type="entry name" value="VITELLOGENIN 1-RELATED"/>
    <property type="match status" value="1"/>
</dbReference>
<dbReference type="Proteomes" id="UP001374579">
    <property type="component" value="Unassembled WGS sequence"/>
</dbReference>
<dbReference type="InterPro" id="IPR015816">
    <property type="entry name" value="Vitellinogen_b-sht_N"/>
</dbReference>
<name>A0AAN9AVP5_9CAEN</name>
<dbReference type="Gene3D" id="1.25.10.20">
    <property type="entry name" value="Vitellinogen, superhelical"/>
    <property type="match status" value="1"/>
</dbReference>
<dbReference type="PANTHER" id="PTHR23345">
    <property type="entry name" value="VITELLOGENIN-RELATED"/>
    <property type="match status" value="1"/>
</dbReference>
<keyword evidence="4 10" id="KW-0732">Signal</keyword>
<comment type="caution">
    <text evidence="9">Lacks conserved residue(s) required for the propagation of feature annotation.</text>
</comment>
<accession>A0AAN9AVP5</accession>
<dbReference type="Gene3D" id="2.30.230.10">
    <property type="entry name" value="Lipovitellin, beta-sheet shell regions, chain A"/>
    <property type="match status" value="1"/>
</dbReference>
<evidence type="ECO:0000256" key="5">
    <source>
        <dbReference type="ARBA" id="ARBA00022761"/>
    </source>
</evidence>
<sequence>MRVIPALVTLTLLASARGGPINSMWDDDTSKCAKQCIPSQKFKYAADTTYEFEYLATTTTSMEDASEDTARLSIAATALVRVISDCDMVLQLRDVKVQESDPNSQSMRSAPESARVAAMLERQPLRFSFQDGVVEELCPSEGDEVWALNVKRGVLSAFQNSMSRLDSDQTVTETDVAGKCPAQYAVENKGWYSTVVKRSKDLLACTGRHDYQSALSATPYTTQSSVQSLPLMKSTHECEQSVDQYGVLSSATCNERHLFRPFSREASGAVTKVSQSLKYKAQSRSPIAVQPVSQRTSLMYEHSNKEETTRKARQEAEEVLRQLCRDTVNDIRPDTPRIFSSLVSAMRRVDASGLKALYAKLEQNTLCANNIRTKKFFVDALPMAGTEATVTMMTQMLMSDDVTGVEAKMWLTSLVLIQEPTVAMLEKVQPVLKKASLQDSALLPVSTMVNNLCQRQQDCSQEPAVRNVMEALEDVIGSSCYVNNKNLEKVLLGLRAIGNAGHVSSAVSVLNKCMLRSKNPTEIRVAAAQAFRRMPCDANRDTMMDTFKDTQEDSEMRIAAYLAVMTCPDDVILQQVQRVLEDETDQQVGSFVWSHLSNLQESSSPHKQAVRQLLKKTKLPAKFDLGRLQFSRNYEGSAFLKRLNSGAGAEGNLVWSSSSSLPRSASANITVDLFGRSLNLLDVGLRLEGLEYLLETLLGPYGYFGDKDSAKKADSKLDDLKGSMYMRMFGNEMTFQRFQGLQSITSATSFNMLDFLIKLSKDHDISMTHSMEFLDTEMTVPTSVGLPLSLTVKGTATMDLKASGKMDLRKVSAQPRSLTIDGEFRPSGAVRVSGTMSVDAMVSRAALHVTGTLHSSSALKVRVDLDRGRVLSVELDVPEEKMEIFAISSEFSIVHNQVEKKQQMITENRQSVKMCTGDVTSHITGLELCGELQYPNASTSVSGPYFPLTGPTSLSVTLYKRDTHTSYKLLAKRVENKKKTMAQLSFNTPGSKVDRSMAFDLVINHADKQLEVSAASPWKKAEFKGAITQTKKLMGVSGSFITDDVNTYAVTSEVKIEESKNGVTYTPLVEIRRPEQENMALTGLVTLETPKAATVDLTLTGVTAQPMSLKTALTNTKKEVSLVGSVANGDKQVYSVRVGSQMSVVMGKKNTKIQVTPFLSVKSPRRELVSASGSALYNQGKILKADMALRLLNYKPASAMVTLTKAERKAAVRYIGKVNVKSSLVSSKMDTIINVKKGRLINGRSTLAYNVPRVARDKLVLTAKLSDRSTKAYNKYTVRSSLDSKSFPDYNTAVKLNVDHKKKLSAGELEVKYGSNPQDKNKRVLLSATLARKIKNLYNMDLSYKMEAEAPEQNIDIQVKGKHSHTPTKLDSNVAMTYAKGKDMSASLTLRDKSAKLKKMNGALTLQAPGAGLTLKSDLTQASQKQWEHNLNIKTDGGSKHSISTVYKTPGARAGDVSTTLSLDGMKPLTLSAQANLDLDDLQLAGSLKHGKDVYGVSGSHKLVKSRSGKWNVEVTVPSRRVTLNAEAGKVKGNYEASLEAAWDADKDKNAKVTIEGMAGSKSSKDSSSHKARLSLDTPLQGWTTLVASVGLDSTNTQHQLSTKVVMGNKKNVITSSLVMATPFNIHDIDLSFKAETPYKAYGSMGLALTHKLDSGLNTKLTASLQKDQCEISLTAQNRGTTQSRDLEAQLNIKSNIRKTSLRSLSVAAAHKDDGSRYDNNVDIKLNGQAYSYVMSMNVDSASNTGKIDLSCPYDQLKSTWSQRLTPTDLTSTTTATWGADKRVQLDVTGNHVTGFLGGSVALQTPWEMARNWRAEMKNQYGAGKIVSSSSVKKAEREVMSHSFNSVVNSNMAESEFIMTSPWTQPIRSKVNAKYANFPMTSDMEFSWEPRKKVTAEGSVSLNSWDNLDINMKVTTPMRSMRSVAAQVSNKVEGSEVVGQVIVDLGMRKNIALTTRVQRDITGARAKLVTPWDEMRVMDTGFEVNVQAAAGKVNVDFKAVPLVARYEAGATWSLDDEFNARLRLDTPREDFPYLQILASSKDKRRVRVSRVEVEYDPRHTYSLESTYALTTPLVLDVSVNTPLSGYESFSASLRHNMRDSAMDASAQVTYFNDQTMKATAVMDWSRGLDSSVTVTTPFAGWEKSSATVRHEGEWDDFNSLADVTVGGQGVTGNLKFLNKMKTDAQLSVSTPWAGWEKIEVGVTCKGDLSNMRGTAMLTYGDQKMAASLLNKWNSRKARFVASLSTPFTHDLKVNVEKTGDLQGDVSVSYGRAYSVDASGSGSYNSREATASGSVKYRLGGARHTLAASLAQTGSLQDLALTASASLDKQEVSVTAEFNTLRDIKAALALRTTFSGWESLGASFHNTGDLSAMTTEANVQYMTDKNVNAKMELTYRGPEQLSFRATLTSPLSGLERSVVSLSHVMGPKMCSGAFNFDTTVAYIGPLDASFQMTGHLNNMQGEAHVTYNSQSLLNVNLAHKLSASRLQSSMRVLTPVLPELNVELSHSGSSSDFTTKAMASAGGDKVSSETTWSVNRDNMDLAQSFLTVLEGEANKATITLSRYGPLSDVTVQLTGNLNARKAKVTGNLSTLRDVMTSLKVELPLDGYRQLGASFSKSGEPSDMSVVAAANMEDKKMEVTGKFSSQNDVTGSLDVTTPFSGYSQMGGSLKYGEDNAMISGHFENKKIEANARFNNQNDLTGSLDVTTPFSGYSLMGASFNYGVKGVTASAHVEEKKVEAVARLDTADGVTASLDISTPFPGYTQLAAHLQHSGDLSDLSVTAKGNVETSKAQAALKFTNGQDLSGSLDISTPFSGYRKMGSSFTLTPDLTDMTFIAEAFVQGKKTEVKAKLSQASEMTGSVEVITPFAAYRQMGASFLQRGDLSDLSLQLAANLLNDKIEASAAFVNKDDVTGSVTMATPFHGFRQVGASFKHSGSANNFNSEGQIMYMDGQQISAKANYYNYNYRRIETSAELKTPFGQWEMTRLSYKHAGSPDNFECNAALECSQGHKHTADLKVNLRKDQSVQLTVKTPYDGFRMTELTHSLSMSDNSAQWNGMLAYGQGQRASSQLTVSKQGDQFSSRFDLQTPFTSDLTATVDQQGDRRALSRKITLKYGDNVQYAEDLQWTVNESPLWLLHWARSYTYYDVSNSIALSLRREGAWNDVTMAAKGEMNGEHVGMDVTFKNEFGRVEGNVKVNTPFEGYNDVGASFQHIGELSSSFNSEAKVEFTDGQEVTGKLDFMRATWRRLEVTTQLSTPFEDWTQTQAEYRHTADNDGFTCFTAVEYLDDQRVTGDLRVTSSPNPEMTLTLKTPFKNWEQMSANAAYQNDGWGKKEASSKLDLGRGYVYTVTSALTSSDDSGNSVSTRVTTPHADWHTLEARLSHAGHAQDFKSSAYLSTPILDAVSAAGTFRYTTPFDFTATASLDTPFDTVKDWKMEMINGERGTQKTSHVILGWSGDQEVVMDGTWRHDNSWYERHLHTDVTLVTPFDAVRNTNWMLEHHATQGKYEQKMAGSLNGDKLVDLDLATVNGDLPEMTLTLREPYAMLYSLSRTSDGAEATLDWDRNDPSSNVRLTSRFTGSTSDVANTQHDLELKAIQPSRTVGMTYTLQSSPQNTASQGELYWGRGSNHRLSYVLDFSDLSRRSSNAYEGKVKVGLMSRAVQLSGKVSRSPLSRQMDATFHWDADRDDKKQVAVKTSWTSGDKNKADVTLSLPAIDQEVRVQSEVAVKQGKTLLDATTAVTYSQDASKVLTLSSTLHDTTGAWDSGSNYTLHLTLTHPHTDLDLAMTSHLGASNDRYSAAVDTWYLTSRRERKNMALRGEIDQLRRLISMEMVSPVKKMSMKGEVKSVEPYSLTLTNTYDDDKTIRADVTLDTAKRSFNVKTNYDLAHPERTLVMKAYYVNDTAFKAEMYRDHVTDVITDALLAVRLNTSTLLHSRLHWRSASLNELQEYAIQKLSSYASRSKTSAQSVSEAVREEVEARYSRSTAALAEDLRPLMELVDSEMNALGAQLHNLRRALNRVYRRNPYLSQMGTAATQRFMALQDYLGQVSDSYQQKVQELSQQIKGSMDAMTLYPVGEKYQEAVKDLLQSFGDVVDSGVDRLTHAVVSLDSYLLEARRHTIHMSDYVTEVAHNVSAHPTLQYLRNSLDFTPYIETAANRLRALRMPEQYSSAIYSASSRMNEAVSDVIDLEAMKQVKQAYSEVYQQGAWAYKYWQVEENMKNHLHSIATLLKEIVQEEMEIYTRHFRFLQKSHVTVWDPEHGEIQVETQLPVAMETLDSMPDVTPLVEQYNDVVDTMVPDMDTVQYFYDNYVPKKSWWSNNTTTEDKPDQLMAELKDYTPAKSPRKLYKRKYNKRAPAVAAI</sequence>
<evidence type="ECO:0000256" key="10">
    <source>
        <dbReference type="SAM" id="SignalP"/>
    </source>
</evidence>
<proteinExistence type="predicted"/>
<dbReference type="InterPro" id="IPR015255">
    <property type="entry name" value="Vitellinogen_open_b-sht"/>
</dbReference>
<comment type="caution">
    <text evidence="12">The sequence shown here is derived from an EMBL/GenBank/DDBJ whole genome shotgun (WGS) entry which is preliminary data.</text>
</comment>
<keyword evidence="8" id="KW-0325">Glycoprotein</keyword>
<evidence type="ECO:0000313" key="12">
    <source>
        <dbReference type="EMBL" id="KAK7094148.1"/>
    </source>
</evidence>
<keyword evidence="6" id="KW-0445">Lipid transport</keyword>
<evidence type="ECO:0000256" key="3">
    <source>
        <dbReference type="ARBA" id="ARBA00022525"/>
    </source>
</evidence>
<evidence type="ECO:0000256" key="8">
    <source>
        <dbReference type="ARBA" id="ARBA00023180"/>
    </source>
</evidence>
<dbReference type="Pfam" id="PF09172">
    <property type="entry name" value="Vit_open_b-sht"/>
    <property type="match status" value="1"/>
</dbReference>
<keyword evidence="3" id="KW-0964">Secreted</keyword>
<protein>
    <recommendedName>
        <fullName evidence="11">Vitellogenin domain-containing protein</fullName>
    </recommendedName>
</protein>
<dbReference type="SMART" id="SM00638">
    <property type="entry name" value="LPD_N"/>
    <property type="match status" value="1"/>
</dbReference>
<evidence type="ECO:0000256" key="6">
    <source>
        <dbReference type="ARBA" id="ARBA00023055"/>
    </source>
</evidence>
<feature type="domain" description="Vitellogenin" evidence="11">
    <location>
        <begin position="44"/>
        <end position="665"/>
    </location>
</feature>
<dbReference type="SMART" id="SM01169">
    <property type="entry name" value="DUF1943"/>
    <property type="match status" value="1"/>
</dbReference>